<dbReference type="Pfam" id="PF18962">
    <property type="entry name" value="Por_Secre_tail"/>
    <property type="match status" value="1"/>
</dbReference>
<dbReference type="NCBIfam" id="TIGR04183">
    <property type="entry name" value="Por_Secre_tail"/>
    <property type="match status" value="1"/>
</dbReference>
<dbReference type="Proteomes" id="UP001597061">
    <property type="component" value="Unassembled WGS sequence"/>
</dbReference>
<name>A0ABW3JF56_9FLAO</name>
<dbReference type="Pfam" id="PF07995">
    <property type="entry name" value="GSDH"/>
    <property type="match status" value="1"/>
</dbReference>
<dbReference type="InterPro" id="IPR012938">
    <property type="entry name" value="Glc/Sorbosone_DH"/>
</dbReference>
<dbReference type="RefSeq" id="WP_379924583.1">
    <property type="nucleotide sequence ID" value="NZ_JBHTJI010000001.1"/>
</dbReference>
<evidence type="ECO:0000259" key="3">
    <source>
        <dbReference type="Pfam" id="PF07995"/>
    </source>
</evidence>
<gene>
    <name evidence="5" type="ORF">ACFQ1R_02760</name>
</gene>
<keyword evidence="6" id="KW-1185">Reference proteome</keyword>
<dbReference type="InterPro" id="IPR026444">
    <property type="entry name" value="Secre_tail"/>
</dbReference>
<evidence type="ECO:0000313" key="5">
    <source>
        <dbReference type="EMBL" id="MFD0989008.1"/>
    </source>
</evidence>
<organism evidence="5 6">
    <name type="scientific">Mariniflexile jejuense</name>
    <dbReference type="NCBI Taxonomy" id="1173582"/>
    <lineage>
        <taxon>Bacteria</taxon>
        <taxon>Pseudomonadati</taxon>
        <taxon>Bacteroidota</taxon>
        <taxon>Flavobacteriia</taxon>
        <taxon>Flavobacteriales</taxon>
        <taxon>Flavobacteriaceae</taxon>
        <taxon>Mariniflexile</taxon>
    </lineage>
</organism>
<evidence type="ECO:0000259" key="4">
    <source>
        <dbReference type="Pfam" id="PF18962"/>
    </source>
</evidence>
<keyword evidence="1 2" id="KW-0732">Signal</keyword>
<feature type="domain" description="Secretion system C-terminal sorting" evidence="4">
    <location>
        <begin position="394"/>
        <end position="467"/>
    </location>
</feature>
<dbReference type="InterPro" id="IPR011042">
    <property type="entry name" value="6-blade_b-propeller_TolB-like"/>
</dbReference>
<protein>
    <submittedName>
        <fullName evidence="5">PQQ-dependent sugar dehydrogenase</fullName>
    </submittedName>
</protein>
<dbReference type="PANTHER" id="PTHR19328">
    <property type="entry name" value="HEDGEHOG-INTERACTING PROTEIN"/>
    <property type="match status" value="1"/>
</dbReference>
<dbReference type="EMBL" id="JBHTJI010000001">
    <property type="protein sequence ID" value="MFD0989008.1"/>
    <property type="molecule type" value="Genomic_DNA"/>
</dbReference>
<dbReference type="Gene3D" id="2.120.10.30">
    <property type="entry name" value="TolB, C-terminal domain"/>
    <property type="match status" value="1"/>
</dbReference>
<dbReference type="SUPFAM" id="SSF50952">
    <property type="entry name" value="Soluble quinoprotein glucose dehydrogenase"/>
    <property type="match status" value="1"/>
</dbReference>
<comment type="caution">
    <text evidence="5">The sequence shown here is derived from an EMBL/GenBank/DDBJ whole genome shotgun (WGS) entry which is preliminary data.</text>
</comment>
<feature type="chain" id="PRO_5046990722" evidence="2">
    <location>
        <begin position="20"/>
        <end position="469"/>
    </location>
</feature>
<dbReference type="PANTHER" id="PTHR19328:SF75">
    <property type="entry name" value="ALDOSE SUGAR DEHYDROGENASE YLII"/>
    <property type="match status" value="1"/>
</dbReference>
<proteinExistence type="predicted"/>
<sequence length="469" mass="51426">MKKIVSFLLICLLSSYIYPQTIDIALAANGFDRPVSIKHGFDNKLFVVEQKGVIKILNANGSVNSTAFLDINTKVIDGGGERGLLGLAFHPNYTTNGFFYVNYINNSGNTVVARYTRATETIANNTSEVILLTINQPASNHNGGDMSFGPDGYLYISSGDGGGSGDPNNYAQNLNTLLGKLLRIDVDNASNGNNYAIPASNPFLNDGNANTLPEIWAYGLRNPWKFSFDKTTGDLWIADVGQGVYEEINMAPSTTSGLNYGWRCYEGANHPYNTSGCPPESTTTRPVAEYSHSGNGAFKCSITGGYRYRGSQYPNLNGLYFFADYCSDEIGILTPNGTNWTMTFPKQYSNKGWTTFGEDINGELYIAGIESGEVFKIIDTSLSIEDANQLRINMYPNPTKNIIHFNTSLLKNPLNSIKIYDIHGKQIMIATTIDNTLTTIALNALANGMYFIELVDVIGNKEIKKLIKN</sequence>
<accession>A0ABW3JF56</accession>
<feature type="signal peptide" evidence="2">
    <location>
        <begin position="1"/>
        <end position="19"/>
    </location>
</feature>
<evidence type="ECO:0000313" key="6">
    <source>
        <dbReference type="Proteomes" id="UP001597061"/>
    </source>
</evidence>
<feature type="domain" description="Glucose/Sorbosone dehydrogenase" evidence="3">
    <location>
        <begin position="32"/>
        <end position="335"/>
    </location>
</feature>
<dbReference type="InterPro" id="IPR011041">
    <property type="entry name" value="Quinoprot_gluc/sorb_DH_b-prop"/>
</dbReference>
<evidence type="ECO:0000256" key="2">
    <source>
        <dbReference type="SAM" id="SignalP"/>
    </source>
</evidence>
<evidence type="ECO:0000256" key="1">
    <source>
        <dbReference type="ARBA" id="ARBA00022729"/>
    </source>
</evidence>
<reference evidence="6" key="1">
    <citation type="journal article" date="2019" name="Int. J. Syst. Evol. Microbiol.">
        <title>The Global Catalogue of Microorganisms (GCM) 10K type strain sequencing project: providing services to taxonomists for standard genome sequencing and annotation.</title>
        <authorList>
            <consortium name="The Broad Institute Genomics Platform"/>
            <consortium name="The Broad Institute Genome Sequencing Center for Infectious Disease"/>
            <person name="Wu L."/>
            <person name="Ma J."/>
        </authorList>
    </citation>
    <scope>NUCLEOTIDE SEQUENCE [LARGE SCALE GENOMIC DNA]</scope>
    <source>
        <strain evidence="6">CCUG 62414</strain>
    </source>
</reference>